<feature type="non-terminal residue" evidence="1">
    <location>
        <position position="1"/>
    </location>
</feature>
<feature type="non-terminal residue" evidence="1">
    <location>
        <position position="315"/>
    </location>
</feature>
<organism evidence="1">
    <name type="scientific">Trepomonas sp. PC1</name>
    <dbReference type="NCBI Taxonomy" id="1076344"/>
    <lineage>
        <taxon>Eukaryota</taxon>
        <taxon>Metamonada</taxon>
        <taxon>Diplomonadida</taxon>
        <taxon>Hexamitidae</taxon>
        <taxon>Hexamitinae</taxon>
        <taxon>Trepomonas</taxon>
    </lineage>
</organism>
<evidence type="ECO:0000313" key="1">
    <source>
        <dbReference type="EMBL" id="JAP91160.1"/>
    </source>
</evidence>
<dbReference type="Pfam" id="PF13306">
    <property type="entry name" value="LRR_5"/>
    <property type="match status" value="1"/>
</dbReference>
<dbReference type="InterPro" id="IPR032675">
    <property type="entry name" value="LRR_dom_sf"/>
</dbReference>
<dbReference type="InterPro" id="IPR026906">
    <property type="entry name" value="LRR_5"/>
</dbReference>
<gene>
    <name evidence="1" type="ORF">TPC1_17302</name>
</gene>
<proteinExistence type="predicted"/>
<protein>
    <submittedName>
        <fullName evidence="1">Leucine rich repeats-containing protein</fullName>
    </submittedName>
</protein>
<name>A0A146K2M7_9EUKA</name>
<accession>A0A146K2M7</accession>
<dbReference type="AlphaFoldDB" id="A0A146K2M7"/>
<dbReference type="Gene3D" id="3.80.10.10">
    <property type="entry name" value="Ribonuclease Inhibitor"/>
    <property type="match status" value="2"/>
</dbReference>
<reference evidence="1" key="1">
    <citation type="submission" date="2015-07" db="EMBL/GenBank/DDBJ databases">
        <title>Adaptation to a free-living lifestyle via gene acquisitions in the diplomonad Trepomonas sp. PC1.</title>
        <authorList>
            <person name="Xu F."/>
            <person name="Jerlstrom-Hultqvist J."/>
            <person name="Kolisko M."/>
            <person name="Simpson A.G.B."/>
            <person name="Roger A.J."/>
            <person name="Svard S.G."/>
            <person name="Andersson J.O."/>
        </authorList>
    </citation>
    <scope>NUCLEOTIDE SEQUENCE</scope>
    <source>
        <strain evidence="1">PC1</strain>
    </source>
</reference>
<dbReference type="EMBL" id="GDID01005446">
    <property type="protein sequence ID" value="JAP91160.1"/>
    <property type="molecule type" value="Transcribed_RNA"/>
</dbReference>
<sequence length="315" mass="36514">ATSLDQILSKCTKLKKVKFTNVSCVKHYFLGSSEVLNLSMKKLKQVDESGWNRNEELKTTIIHQFKELNTKNMLSKYCQSIYPSEDINQEQKYMITENLKSNKTIDSIQLLQKSQIWNHIFIHQTITQLQKLTLAEIRSIHAENLTLLEPQTFKSNKLLMKCYFPNLRIIGHSCFKQSSIRLVIAPKCQVVENEAFLDCHCLSEMIVKDMIQIGDFAFCGCNIKQFHCPKMQQVGACAFQGCQIKKANFGNCKDIHESAFNYCQKIQLVSGLSMENQIFYDDKERLGCVKADILYQRSLKKFNRLFEAFSKKQTR</sequence>